<sequence>MPKKSAQPDPDQTTRKQRRGRSFRDRTTRDGRLEPGWLHLLAHILSGTTRLPEAACKNHPHTFDGHSEESRNAAQAICSTCPALTPCQNWYTALRPTQRPAGVVAGQAAKHR</sequence>
<protein>
    <submittedName>
        <fullName evidence="3">WhiB family transcriptional regulator</fullName>
    </submittedName>
</protein>
<evidence type="ECO:0000313" key="4">
    <source>
        <dbReference type="Proteomes" id="UP001139068"/>
    </source>
</evidence>
<dbReference type="InterPro" id="IPR034768">
    <property type="entry name" value="4FE4S_WBL"/>
</dbReference>
<evidence type="ECO:0000259" key="2">
    <source>
        <dbReference type="PROSITE" id="PS51674"/>
    </source>
</evidence>
<proteinExistence type="predicted"/>
<feature type="domain" description="4Fe-4S Wbl-type" evidence="2">
    <location>
        <begin position="55"/>
        <end position="112"/>
    </location>
</feature>
<accession>A0ABS9YV84</accession>
<organism evidence="3 4">
    <name type="scientific">Candidatus Mycolicibacterium alkanivorans</name>
    <dbReference type="NCBI Taxonomy" id="2954114"/>
    <lineage>
        <taxon>Bacteria</taxon>
        <taxon>Bacillati</taxon>
        <taxon>Actinomycetota</taxon>
        <taxon>Actinomycetes</taxon>
        <taxon>Mycobacteriales</taxon>
        <taxon>Mycobacteriaceae</taxon>
        <taxon>Mycolicibacterium</taxon>
    </lineage>
</organism>
<feature type="compositionally biased region" description="Basic and acidic residues" evidence="1">
    <location>
        <begin position="22"/>
        <end position="32"/>
    </location>
</feature>
<reference evidence="3" key="1">
    <citation type="journal article" date="2022" name="ISME J.">
        <title>Identification of active gaseous-alkane degraders at natural gas seeps.</title>
        <authorList>
            <person name="Farhan Ul Haque M."/>
            <person name="Hernandez M."/>
            <person name="Crombie A.T."/>
            <person name="Murrell J.C."/>
        </authorList>
    </citation>
    <scope>NUCLEOTIDE SEQUENCE</scope>
    <source>
        <strain evidence="3">ANDR5</strain>
    </source>
</reference>
<comment type="caution">
    <text evidence="3">The sequence shown here is derived from an EMBL/GenBank/DDBJ whole genome shotgun (WGS) entry which is preliminary data.</text>
</comment>
<dbReference type="Proteomes" id="UP001139068">
    <property type="component" value="Unassembled WGS sequence"/>
</dbReference>
<evidence type="ECO:0000313" key="3">
    <source>
        <dbReference type="EMBL" id="MCI4674782.1"/>
    </source>
</evidence>
<dbReference type="PROSITE" id="PS51674">
    <property type="entry name" value="4FE4S_WBL"/>
    <property type="match status" value="1"/>
</dbReference>
<dbReference type="EMBL" id="JAIVFL010000001">
    <property type="protein sequence ID" value="MCI4674782.1"/>
    <property type="molecule type" value="Genomic_DNA"/>
</dbReference>
<name>A0ABS9YV84_9MYCO</name>
<evidence type="ECO:0000256" key="1">
    <source>
        <dbReference type="SAM" id="MobiDB-lite"/>
    </source>
</evidence>
<dbReference type="Pfam" id="PF02467">
    <property type="entry name" value="Whib"/>
    <property type="match status" value="1"/>
</dbReference>
<keyword evidence="4" id="KW-1185">Reference proteome</keyword>
<dbReference type="RefSeq" id="WP_372489424.1">
    <property type="nucleotide sequence ID" value="NZ_JAIVFL010000001.1"/>
</dbReference>
<gene>
    <name evidence="3" type="ORF">K9U37_07615</name>
</gene>
<feature type="region of interest" description="Disordered" evidence="1">
    <location>
        <begin position="1"/>
        <end position="32"/>
    </location>
</feature>